<feature type="domain" description="DUF2427" evidence="4">
    <location>
        <begin position="27"/>
        <end position="125"/>
    </location>
</feature>
<dbReference type="Pfam" id="PF10348">
    <property type="entry name" value="DUF2427"/>
    <property type="match status" value="1"/>
</dbReference>
<keyword evidence="7" id="KW-1185">Reference proteome</keyword>
<dbReference type="PANTHER" id="PTHR31685:SF2">
    <property type="entry name" value="PROTEIN YTP1"/>
    <property type="match status" value="1"/>
</dbReference>
<feature type="transmembrane region" description="Helical" evidence="2">
    <location>
        <begin position="390"/>
        <end position="413"/>
    </location>
</feature>
<keyword evidence="2" id="KW-0472">Membrane</keyword>
<feature type="domain" description="Protein YTP1-like C-terminal" evidence="5">
    <location>
        <begin position="150"/>
        <end position="412"/>
    </location>
</feature>
<gene>
    <name evidence="6" type="ORF">FA13DRAFT_1752443</name>
</gene>
<proteinExistence type="predicted"/>
<evidence type="ECO:0000313" key="6">
    <source>
        <dbReference type="EMBL" id="TEB36537.1"/>
    </source>
</evidence>
<feature type="signal peptide" evidence="3">
    <location>
        <begin position="1"/>
        <end position="21"/>
    </location>
</feature>
<feature type="transmembrane region" description="Helical" evidence="2">
    <location>
        <begin position="45"/>
        <end position="64"/>
    </location>
</feature>
<sequence>MAFLDCRRVLLLGLLAGWVLAHEHHDKPSEEEAQAPIDSILWIHMALQTLVWGIMFPIGMVLGLSKSKWHVPLQATGFVLTFGGYILGHSHKGRQFPAGAHGTLASILFVPILAQLVIGIYLKLHIHEQSIRPYVVKVHSVIGKSYPILGWTQMLFGVITLRGYCRGGHLGQCLAHYIMGSGFIAYAVIIVITFLVGEAWVKRSGRSPEFWDSCVITAWGIVNTFTEHRGNVWSVKDMQHTCSTIGWAGGILGIFLSRNNQRNVVPSLVLILTGWAMGSHAQELMISTTVHAMFGNTLVLAGVARIIEVCYFAPIYSRNLSSATPGDSSSEHTLHELDPSSQAKEDKSAASVGFRHLPPFLLVASGLLFMSATDEELRYAHANDMDHVTYILIMFSLAFLIYAFVVYLIHLYATSGRNADSFLYKSGITLPATAGVDVPVEYELAARESRDGPHKWRSPYGRIPNAERGNGEVFHVVGDDDEEDGGEAQTLVGARR</sequence>
<dbReference type="PANTHER" id="PTHR31685">
    <property type="entry name" value="INTEGRAL MEMBRANE PROTEIN (AFU_ORTHOLOGUE AFUA_6G12730)-RELATED"/>
    <property type="match status" value="1"/>
</dbReference>
<feature type="transmembrane region" description="Helical" evidence="2">
    <location>
        <begin position="100"/>
        <end position="124"/>
    </location>
</feature>
<feature type="transmembrane region" description="Helical" evidence="2">
    <location>
        <begin position="176"/>
        <end position="197"/>
    </location>
</feature>
<dbReference type="CDD" id="cd08760">
    <property type="entry name" value="Cyt_b561_FRRS1_like"/>
    <property type="match status" value="1"/>
</dbReference>
<evidence type="ECO:0008006" key="8">
    <source>
        <dbReference type="Google" id="ProtNLM"/>
    </source>
</evidence>
<evidence type="ECO:0000259" key="5">
    <source>
        <dbReference type="Pfam" id="PF10355"/>
    </source>
</evidence>
<feature type="region of interest" description="Disordered" evidence="1">
    <location>
        <begin position="477"/>
        <end position="496"/>
    </location>
</feature>
<dbReference type="EMBL" id="QPFP01000005">
    <property type="protein sequence ID" value="TEB36537.1"/>
    <property type="molecule type" value="Genomic_DNA"/>
</dbReference>
<dbReference type="OrthoDB" id="4137487at2759"/>
<dbReference type="InterPro" id="IPR018827">
    <property type="entry name" value="YTP1_C"/>
</dbReference>
<feature type="transmembrane region" description="Helical" evidence="2">
    <location>
        <begin position="71"/>
        <end position="88"/>
    </location>
</feature>
<reference evidence="6 7" key="1">
    <citation type="journal article" date="2019" name="Nat. Ecol. Evol.">
        <title>Megaphylogeny resolves global patterns of mushroom evolution.</title>
        <authorList>
            <person name="Varga T."/>
            <person name="Krizsan K."/>
            <person name="Foldi C."/>
            <person name="Dima B."/>
            <person name="Sanchez-Garcia M."/>
            <person name="Sanchez-Ramirez S."/>
            <person name="Szollosi G.J."/>
            <person name="Szarkandi J.G."/>
            <person name="Papp V."/>
            <person name="Albert L."/>
            <person name="Andreopoulos W."/>
            <person name="Angelini C."/>
            <person name="Antonin V."/>
            <person name="Barry K.W."/>
            <person name="Bougher N.L."/>
            <person name="Buchanan P."/>
            <person name="Buyck B."/>
            <person name="Bense V."/>
            <person name="Catcheside P."/>
            <person name="Chovatia M."/>
            <person name="Cooper J."/>
            <person name="Damon W."/>
            <person name="Desjardin D."/>
            <person name="Finy P."/>
            <person name="Geml J."/>
            <person name="Haridas S."/>
            <person name="Hughes K."/>
            <person name="Justo A."/>
            <person name="Karasinski D."/>
            <person name="Kautmanova I."/>
            <person name="Kiss B."/>
            <person name="Kocsube S."/>
            <person name="Kotiranta H."/>
            <person name="LaButti K.M."/>
            <person name="Lechner B.E."/>
            <person name="Liimatainen K."/>
            <person name="Lipzen A."/>
            <person name="Lukacs Z."/>
            <person name="Mihaltcheva S."/>
            <person name="Morgado L.N."/>
            <person name="Niskanen T."/>
            <person name="Noordeloos M.E."/>
            <person name="Ohm R.A."/>
            <person name="Ortiz-Santana B."/>
            <person name="Ovrebo C."/>
            <person name="Racz N."/>
            <person name="Riley R."/>
            <person name="Savchenko A."/>
            <person name="Shiryaev A."/>
            <person name="Soop K."/>
            <person name="Spirin V."/>
            <person name="Szebenyi C."/>
            <person name="Tomsovsky M."/>
            <person name="Tulloss R.E."/>
            <person name="Uehling J."/>
            <person name="Grigoriev I.V."/>
            <person name="Vagvolgyi C."/>
            <person name="Papp T."/>
            <person name="Martin F.M."/>
            <person name="Miettinen O."/>
            <person name="Hibbett D.S."/>
            <person name="Nagy L.G."/>
        </authorList>
    </citation>
    <scope>NUCLEOTIDE SEQUENCE [LARGE SCALE GENOMIC DNA]</scope>
    <source>
        <strain evidence="6 7">FP101781</strain>
    </source>
</reference>
<evidence type="ECO:0000259" key="4">
    <source>
        <dbReference type="Pfam" id="PF10348"/>
    </source>
</evidence>
<keyword evidence="2" id="KW-1133">Transmembrane helix</keyword>
<evidence type="ECO:0000256" key="3">
    <source>
        <dbReference type="SAM" id="SignalP"/>
    </source>
</evidence>
<dbReference type="Pfam" id="PF10355">
    <property type="entry name" value="Ytp1"/>
    <property type="match status" value="1"/>
</dbReference>
<name>A0A4Y7TQS5_COPMI</name>
<keyword evidence="2" id="KW-0812">Transmembrane</keyword>
<organism evidence="6 7">
    <name type="scientific">Coprinellus micaceus</name>
    <name type="common">Glistening ink-cap mushroom</name>
    <name type="synonym">Coprinus micaceus</name>
    <dbReference type="NCBI Taxonomy" id="71717"/>
    <lineage>
        <taxon>Eukaryota</taxon>
        <taxon>Fungi</taxon>
        <taxon>Dikarya</taxon>
        <taxon>Basidiomycota</taxon>
        <taxon>Agaricomycotina</taxon>
        <taxon>Agaricomycetes</taxon>
        <taxon>Agaricomycetidae</taxon>
        <taxon>Agaricales</taxon>
        <taxon>Agaricineae</taxon>
        <taxon>Psathyrellaceae</taxon>
        <taxon>Coprinellus</taxon>
    </lineage>
</organism>
<evidence type="ECO:0000256" key="1">
    <source>
        <dbReference type="SAM" id="MobiDB-lite"/>
    </source>
</evidence>
<dbReference type="Proteomes" id="UP000298030">
    <property type="component" value="Unassembled WGS sequence"/>
</dbReference>
<evidence type="ECO:0000313" key="7">
    <source>
        <dbReference type="Proteomes" id="UP000298030"/>
    </source>
</evidence>
<feature type="transmembrane region" description="Helical" evidence="2">
    <location>
        <begin position="145"/>
        <end position="164"/>
    </location>
</feature>
<dbReference type="AlphaFoldDB" id="A0A4Y7TQS5"/>
<keyword evidence="3" id="KW-0732">Signal</keyword>
<accession>A0A4Y7TQS5</accession>
<comment type="caution">
    <text evidence="6">The sequence shown here is derived from an EMBL/GenBank/DDBJ whole genome shotgun (WGS) entry which is preliminary data.</text>
</comment>
<feature type="transmembrane region" description="Helical" evidence="2">
    <location>
        <begin position="352"/>
        <end position="370"/>
    </location>
</feature>
<protein>
    <recommendedName>
        <fullName evidence="8">Integral membrane protein</fullName>
    </recommendedName>
</protein>
<dbReference type="STRING" id="71717.A0A4Y7TQS5"/>
<dbReference type="InterPro" id="IPR018825">
    <property type="entry name" value="DUF2427"/>
</dbReference>
<feature type="chain" id="PRO_5021422480" description="Integral membrane protein" evidence="3">
    <location>
        <begin position="22"/>
        <end position="496"/>
    </location>
</feature>
<evidence type="ECO:0000256" key="2">
    <source>
        <dbReference type="SAM" id="Phobius"/>
    </source>
</evidence>